<comment type="caution">
    <text evidence="1">The sequence shown here is derived from an EMBL/GenBank/DDBJ whole genome shotgun (WGS) entry which is preliminary data.</text>
</comment>
<accession>A0ACC3AK13</accession>
<protein>
    <submittedName>
        <fullName evidence="1">Uncharacterized protein</fullName>
    </submittedName>
</protein>
<sequence length="674" mass="74337">MVYLPSEGPLTALEPVNKALENVGLIVDVISEAGANVASKELSDQQDGDFREQDSGYASKESSNAPSPAFQHNKTFIVPASEIDHVKQGFFKKKLRRYDRTFSGREHKRFADLKILLGLTLSEYLQGKKVTFSGAIQLKLLVMGEDEASARPFIVVACQRHLVKPVKQFFKQRDIIGELQPLDPSEVRFEVVVREQVQLLSNNGTILVWPRRVASCENVHRLKYVNGLPITAWVNGQGVMATLGGLITITYSNGACRTYGLTAGHVFRNGSTGGESGNDIEAATANPCQQHESRPASPFSQASLDMVVPNLGDGAVFDTYNDNYEIEGLDTLADLTEDILVENTIHDGLPQLGFIDESLTINATDDYRHTQRENRDWALIRPYNEIHGFPAGWPENISKTRDDLRLSTNENALSIGQVREVCIARPTGIGEIGFLSRSESSIMISPGDSFSDIYTLSLHPPAGNVLPTCFLKIELTFSTELQAGDSGAWVYDATSGEVYGHIVGQGLFGEGLVMPMHAILSDMRQYHGAVDIKIPKGAVNPDPPESPVNLQKSFSPSILDEKPDSGYASMENSPQPHEYAEIMTPDSGYGSADTTPRPSPPQTSLMATGYPYMMNEDLYAAQPNVSVRHSRESTGKILTLPLFDRMTEMEAPMTSKPKKRKRDRFLMFIKFRRG</sequence>
<reference evidence="1" key="1">
    <citation type="submission" date="2022-10" db="EMBL/GenBank/DDBJ databases">
        <title>Culturing micro-colonial fungi from biological soil crusts in the Mojave desert and describing Neophaeococcomyces mojavensis, and introducing the new genera and species Taxawa tesnikishii.</title>
        <authorList>
            <person name="Kurbessoian T."/>
            <person name="Stajich J.E."/>
        </authorList>
    </citation>
    <scope>NUCLEOTIDE SEQUENCE</scope>
    <source>
        <strain evidence="1">JES_112</strain>
    </source>
</reference>
<organism evidence="1 2">
    <name type="scientific">Neophaeococcomyces mojaviensis</name>
    <dbReference type="NCBI Taxonomy" id="3383035"/>
    <lineage>
        <taxon>Eukaryota</taxon>
        <taxon>Fungi</taxon>
        <taxon>Dikarya</taxon>
        <taxon>Ascomycota</taxon>
        <taxon>Pezizomycotina</taxon>
        <taxon>Eurotiomycetes</taxon>
        <taxon>Chaetothyriomycetidae</taxon>
        <taxon>Chaetothyriales</taxon>
        <taxon>Chaetothyriales incertae sedis</taxon>
        <taxon>Neophaeococcomyces</taxon>
    </lineage>
</organism>
<evidence type="ECO:0000313" key="1">
    <source>
        <dbReference type="EMBL" id="KAJ9663887.1"/>
    </source>
</evidence>
<evidence type="ECO:0000313" key="2">
    <source>
        <dbReference type="Proteomes" id="UP001172386"/>
    </source>
</evidence>
<keyword evidence="2" id="KW-1185">Reference proteome</keyword>
<name>A0ACC3AK13_9EURO</name>
<gene>
    <name evidence="1" type="ORF">H2198_000647</name>
</gene>
<dbReference type="Proteomes" id="UP001172386">
    <property type="component" value="Unassembled WGS sequence"/>
</dbReference>
<proteinExistence type="predicted"/>
<dbReference type="EMBL" id="JAPDRQ010000006">
    <property type="protein sequence ID" value="KAJ9663887.1"/>
    <property type="molecule type" value="Genomic_DNA"/>
</dbReference>